<evidence type="ECO:0000256" key="1">
    <source>
        <dbReference type="ARBA" id="ARBA00004651"/>
    </source>
</evidence>
<comment type="function">
    <text evidence="12">Catalyzes the reversible phosphatidyl group transfer from one phosphatidylglycerol molecule to another to form cardiolipin (CL) (diphosphatidylglycerol) and glycerol.</text>
</comment>
<keyword evidence="3 12" id="KW-0444">Lipid biosynthesis</keyword>
<dbReference type="GO" id="GO:0005886">
    <property type="term" value="C:plasma membrane"/>
    <property type="evidence" value="ECO:0007669"/>
    <property type="project" value="UniProtKB-SubCell"/>
</dbReference>
<dbReference type="CDD" id="cd09110">
    <property type="entry name" value="PLDc_CLS_1"/>
    <property type="match status" value="1"/>
</dbReference>
<evidence type="ECO:0000313" key="15">
    <source>
        <dbReference type="EMBL" id="AJA52970.1"/>
    </source>
</evidence>
<dbReference type="SUPFAM" id="SSF56024">
    <property type="entry name" value="Phospholipase D/nuclease"/>
    <property type="match status" value="2"/>
</dbReference>
<dbReference type="KEGG" id="cpat:CLPA_c29160"/>
<proteinExistence type="inferred from homology"/>
<dbReference type="GO" id="GO:0032049">
    <property type="term" value="P:cardiolipin biosynthetic process"/>
    <property type="evidence" value="ECO:0007669"/>
    <property type="project" value="UniProtKB-UniRule"/>
</dbReference>
<keyword evidence="8 12" id="KW-0443">Lipid metabolism</keyword>
<feature type="active site" evidence="12">
    <location>
        <position position="406"/>
    </location>
</feature>
<dbReference type="PROSITE" id="PS50035">
    <property type="entry name" value="PLD"/>
    <property type="match status" value="2"/>
</dbReference>
<dbReference type="SMART" id="SM00155">
    <property type="entry name" value="PLDc"/>
    <property type="match status" value="2"/>
</dbReference>
<sequence length="488" mass="56402">MIFSILLYLVICIYLANIFCVIATLYIERKQSMIAAVWILIINFLPLIGFIVYLIFGRNIHLNNKITRIKKDFEALYNKYLIREKYLINSENVVFTDKNTIKYIDIIKLNINANKSIYSQDNDISIFTDGADKYKSLIEDLKNAKDTINILYFIIRNDKIGEKIVDLLTERAKAGVDVRILYDQVGSILTPFNMFKKLINAGGKVCKFFPITLGHHISLNYRNHRKIVVIDGKIGYVGGMNIGDEYMNCGRRKLPWRDTHLRVTGSSVYFLQEIFLTDWYYASNERETHEKSFIKRLFPPMVSNDNGSIGVQVVSSGPDSNKEQIKRSFIKMISSAKKRIYIQTPYFIPDGPFLEALQTAAMCNIDVRIMIPEMPDKKFVYNATTSYINDLLDYGIKVYLYSGFLHAKMILIDEDVCSLGTANIDIRSFALDFEVNLFVYNRPFLLKCIDIFEDDMKISKLVTKKQYDSRSIFTRISQAISRLFSPLL</sequence>
<feature type="active site" evidence="12">
    <location>
        <position position="231"/>
    </location>
</feature>
<keyword evidence="4 12" id="KW-0808">Transferase</keyword>
<reference evidence="15 18" key="1">
    <citation type="journal article" date="2015" name="Genome Announc.">
        <title>Complete Genome Sequence of the Nitrogen-Fixing and Solvent-Producing Clostridium pasteurianum DSM 525.</title>
        <authorList>
            <person name="Poehlein A."/>
            <person name="Grosse-Honebrink A."/>
            <person name="Zhang Y."/>
            <person name="Minton N.P."/>
            <person name="Daniel R."/>
        </authorList>
    </citation>
    <scope>NUCLEOTIDE SEQUENCE [LARGE SCALE GENOMIC DNA]</scope>
    <source>
        <strain evidence="15">DSM 525</strain>
        <strain evidence="18">DSM 525 / ATCC 6013</strain>
    </source>
</reference>
<feature type="active site" evidence="12">
    <location>
        <position position="224"/>
    </location>
</feature>
<comment type="catalytic activity">
    <reaction evidence="12">
        <text>2 a 1,2-diacyl-sn-glycero-3-phospho-(1'-sn-glycerol) = a cardiolipin + glycerol</text>
        <dbReference type="Rhea" id="RHEA:31451"/>
        <dbReference type="ChEBI" id="CHEBI:17754"/>
        <dbReference type="ChEBI" id="CHEBI:62237"/>
        <dbReference type="ChEBI" id="CHEBI:64716"/>
    </reaction>
</comment>
<name>A0A0H3J6Y5_CLOPA</name>
<protein>
    <recommendedName>
        <fullName evidence="12 13">Cardiolipin synthase</fullName>
        <shortName evidence="12">CL synthase</shortName>
        <ecNumber evidence="12 13">2.7.8.-</ecNumber>
    </recommendedName>
</protein>
<dbReference type="EMBL" id="JPGY02000001">
    <property type="protein sequence ID" value="KRU11022.1"/>
    <property type="molecule type" value="Genomic_DNA"/>
</dbReference>
<dbReference type="EMBL" id="CP009268">
    <property type="protein sequence ID" value="AJA52970.1"/>
    <property type="molecule type" value="Genomic_DNA"/>
</dbReference>
<keyword evidence="2 12" id="KW-1003">Cell membrane</keyword>
<keyword evidence="7 12" id="KW-1133">Transmembrane helix</keyword>
<accession>A0A0H3J6Y5</accession>
<evidence type="ECO:0000256" key="9">
    <source>
        <dbReference type="ARBA" id="ARBA00023136"/>
    </source>
</evidence>
<gene>
    <name evidence="15" type="primary">clsA</name>
    <name evidence="15" type="ORF">CLPA_c29160</name>
    <name evidence="16" type="ORF">CP6013_00269</name>
</gene>
<dbReference type="InterPro" id="IPR022924">
    <property type="entry name" value="Cardiolipin_synthase"/>
</dbReference>
<dbReference type="NCBIfam" id="TIGR04265">
    <property type="entry name" value="bac_cardiolipin"/>
    <property type="match status" value="1"/>
</dbReference>
<dbReference type="KEGG" id="cpae:CPAST_c29160"/>
<keyword evidence="10 12" id="KW-0594">Phospholipid biosynthesis</keyword>
<dbReference type="HAMAP" id="MF_01916">
    <property type="entry name" value="Cardiolipin_synth_Cls"/>
    <property type="match status" value="1"/>
</dbReference>
<dbReference type="EC" id="2.7.8.-" evidence="12 13"/>
<comment type="subcellular location">
    <subcellularLocation>
        <location evidence="1 12">Cell membrane</location>
        <topology evidence="1 12">Multi-pass membrane protein</topology>
    </subcellularLocation>
</comment>
<evidence type="ECO:0000313" key="16">
    <source>
        <dbReference type="EMBL" id="KRU11022.1"/>
    </source>
</evidence>
<dbReference type="Pfam" id="PF13396">
    <property type="entry name" value="PLDc_N"/>
    <property type="match status" value="1"/>
</dbReference>
<dbReference type="Proteomes" id="UP000028042">
    <property type="component" value="Unassembled WGS sequence"/>
</dbReference>
<feature type="active site" evidence="12">
    <location>
        <position position="413"/>
    </location>
</feature>
<dbReference type="FunFam" id="3.30.870.10:FF:000014">
    <property type="entry name" value="Cardiolipin synthase"/>
    <property type="match status" value="1"/>
</dbReference>
<reference evidence="16 17" key="3">
    <citation type="journal article" name="Genome Announc.">
        <title>Improved Draft Genome Sequence of Clostridium pasteurianum Strain ATCC 6013 (DSM 525) Using a Hybrid Next-Generation Sequencing Approach.</title>
        <authorList>
            <person name="Pyne M.E."/>
            <person name="Utturkar S."/>
            <person name="Brown S.D."/>
            <person name="Moo-Young M."/>
            <person name="Chung D.A."/>
            <person name="Chou C.P."/>
        </authorList>
    </citation>
    <scope>NUCLEOTIDE SEQUENCE [LARGE SCALE GENOMIC DNA]</scope>
    <source>
        <strain evidence="16 17">ATCC 6013</strain>
    </source>
</reference>
<dbReference type="Pfam" id="PF13091">
    <property type="entry name" value="PLDc_2"/>
    <property type="match status" value="2"/>
</dbReference>
<feature type="active site" evidence="12">
    <location>
        <position position="408"/>
    </location>
</feature>
<dbReference type="eggNOG" id="COG1502">
    <property type="taxonomic scope" value="Bacteria"/>
</dbReference>
<feature type="domain" description="PLD phosphodiesterase" evidence="14">
    <location>
        <begin position="401"/>
        <end position="428"/>
    </location>
</feature>
<dbReference type="GeneID" id="93075038"/>
<evidence type="ECO:0000259" key="14">
    <source>
        <dbReference type="PROSITE" id="PS50035"/>
    </source>
</evidence>
<evidence type="ECO:0000256" key="12">
    <source>
        <dbReference type="HAMAP-Rule" id="MF_01916"/>
    </source>
</evidence>
<dbReference type="GO" id="GO:0008808">
    <property type="term" value="F:cardiolipin synthase activity"/>
    <property type="evidence" value="ECO:0007669"/>
    <property type="project" value="UniProtKB-UniRule"/>
</dbReference>
<dbReference type="Gene3D" id="3.30.870.10">
    <property type="entry name" value="Endonuclease Chain A"/>
    <property type="match status" value="2"/>
</dbReference>
<evidence type="ECO:0000256" key="3">
    <source>
        <dbReference type="ARBA" id="ARBA00022516"/>
    </source>
</evidence>
<keyword evidence="18" id="KW-1185">Reference proteome</keyword>
<keyword evidence="9 12" id="KW-0472">Membrane</keyword>
<dbReference type="InterPro" id="IPR027379">
    <property type="entry name" value="CLS_N"/>
</dbReference>
<evidence type="ECO:0000313" key="17">
    <source>
        <dbReference type="Proteomes" id="UP000028042"/>
    </source>
</evidence>
<reference evidence="16" key="2">
    <citation type="submission" date="2015-10" db="EMBL/GenBank/DDBJ databases">
        <title>Improved Draft Genome Sequence of Clostridium pasteurianum Strain ATCC 6013 (DSM 525) Using a Hybrid Next-Generation Sequencing Approach.</title>
        <authorList>
            <person name="Pyne M.E."/>
            <person name="Utturkar S.M."/>
            <person name="Brown S.D."/>
            <person name="Moo-Young M."/>
            <person name="Chung D.A."/>
            <person name="Chou P.C."/>
        </authorList>
    </citation>
    <scope>NUCLEOTIDE SEQUENCE</scope>
    <source>
        <strain evidence="16">ATCC 6013</strain>
    </source>
</reference>
<keyword evidence="6" id="KW-0677">Repeat</keyword>
<dbReference type="PANTHER" id="PTHR21248:SF22">
    <property type="entry name" value="PHOSPHOLIPASE D"/>
    <property type="match status" value="1"/>
</dbReference>
<dbReference type="InterPro" id="IPR030874">
    <property type="entry name" value="Cardiolipin_synth_Firmi"/>
</dbReference>
<keyword evidence="5 12" id="KW-0812">Transmembrane</keyword>
<evidence type="ECO:0000313" key="18">
    <source>
        <dbReference type="Proteomes" id="UP000030905"/>
    </source>
</evidence>
<dbReference type="PATRIC" id="fig|1262449.3.peg.1362"/>
<feature type="transmembrane region" description="Helical" evidence="12">
    <location>
        <begin position="6"/>
        <end position="27"/>
    </location>
</feature>
<keyword evidence="11 12" id="KW-1208">Phospholipid metabolism</keyword>
<dbReference type="InterPro" id="IPR001736">
    <property type="entry name" value="PLipase_D/transphosphatidylase"/>
</dbReference>
<dbReference type="RefSeq" id="WP_003443221.1">
    <property type="nucleotide sequence ID" value="NZ_ANZB01000003.1"/>
</dbReference>
<evidence type="ECO:0000256" key="8">
    <source>
        <dbReference type="ARBA" id="ARBA00023098"/>
    </source>
</evidence>
<evidence type="ECO:0000256" key="2">
    <source>
        <dbReference type="ARBA" id="ARBA00022475"/>
    </source>
</evidence>
<evidence type="ECO:0000256" key="7">
    <source>
        <dbReference type="ARBA" id="ARBA00022989"/>
    </source>
</evidence>
<dbReference type="InterPro" id="IPR025202">
    <property type="entry name" value="PLD-like_dom"/>
</dbReference>
<evidence type="ECO:0000256" key="5">
    <source>
        <dbReference type="ARBA" id="ARBA00022692"/>
    </source>
</evidence>
<feature type="transmembrane region" description="Helical" evidence="12">
    <location>
        <begin position="34"/>
        <end position="56"/>
    </location>
</feature>
<dbReference type="CDD" id="cd09112">
    <property type="entry name" value="PLDc_CLS_2"/>
    <property type="match status" value="1"/>
</dbReference>
<comment type="similarity">
    <text evidence="12">Belongs to the phospholipase D family. Cardiolipin synthase subfamily.</text>
</comment>
<evidence type="ECO:0000256" key="4">
    <source>
        <dbReference type="ARBA" id="ARBA00022679"/>
    </source>
</evidence>
<organism evidence="15 18">
    <name type="scientific">Clostridium pasteurianum DSM 525 = ATCC 6013</name>
    <dbReference type="NCBI Taxonomy" id="1262449"/>
    <lineage>
        <taxon>Bacteria</taxon>
        <taxon>Bacillati</taxon>
        <taxon>Bacillota</taxon>
        <taxon>Clostridia</taxon>
        <taxon>Eubacteriales</taxon>
        <taxon>Clostridiaceae</taxon>
        <taxon>Clostridium</taxon>
    </lineage>
</organism>
<evidence type="ECO:0000256" key="11">
    <source>
        <dbReference type="ARBA" id="ARBA00023264"/>
    </source>
</evidence>
<dbReference type="AlphaFoldDB" id="A0A0H3J6Y5"/>
<dbReference type="PANTHER" id="PTHR21248">
    <property type="entry name" value="CARDIOLIPIN SYNTHASE"/>
    <property type="match status" value="1"/>
</dbReference>
<feature type="active site" evidence="12">
    <location>
        <position position="226"/>
    </location>
</feature>
<feature type="domain" description="PLD phosphodiesterase" evidence="14">
    <location>
        <begin position="219"/>
        <end position="246"/>
    </location>
</feature>
<evidence type="ECO:0000256" key="6">
    <source>
        <dbReference type="ARBA" id="ARBA00022737"/>
    </source>
</evidence>
<evidence type="ECO:0000256" key="10">
    <source>
        <dbReference type="ARBA" id="ARBA00023209"/>
    </source>
</evidence>
<evidence type="ECO:0000256" key="13">
    <source>
        <dbReference type="NCBIfam" id="TIGR04265"/>
    </source>
</evidence>
<dbReference type="Proteomes" id="UP000030905">
    <property type="component" value="Chromosome"/>
</dbReference>